<evidence type="ECO:0000256" key="2">
    <source>
        <dbReference type="ARBA" id="ARBA00022475"/>
    </source>
</evidence>
<dbReference type="PROSITE" id="PS50111">
    <property type="entry name" value="CHEMOTAXIS_TRANSDUC_2"/>
    <property type="match status" value="1"/>
</dbReference>
<keyword evidence="6 10" id="KW-0472">Membrane</keyword>
<keyword evidence="4 10" id="KW-0812">Transmembrane</keyword>
<dbReference type="InterPro" id="IPR004089">
    <property type="entry name" value="MCPsignal_dom"/>
</dbReference>
<evidence type="ECO:0000256" key="7">
    <source>
        <dbReference type="ARBA" id="ARBA00023224"/>
    </source>
</evidence>
<comment type="caution">
    <text evidence="13">The sequence shown here is derived from an EMBL/GenBank/DDBJ whole genome shotgun (WGS) entry which is preliminary data.</text>
</comment>
<dbReference type="Gene3D" id="3.30.450.20">
    <property type="entry name" value="PAS domain"/>
    <property type="match status" value="1"/>
</dbReference>
<evidence type="ECO:0000256" key="3">
    <source>
        <dbReference type="ARBA" id="ARBA00022500"/>
    </source>
</evidence>
<dbReference type="PROSITE" id="PS50885">
    <property type="entry name" value="HAMP"/>
    <property type="match status" value="1"/>
</dbReference>
<dbReference type="PANTHER" id="PTHR32089">
    <property type="entry name" value="METHYL-ACCEPTING CHEMOTAXIS PROTEIN MCPB"/>
    <property type="match status" value="1"/>
</dbReference>
<evidence type="ECO:0000256" key="4">
    <source>
        <dbReference type="ARBA" id="ARBA00022692"/>
    </source>
</evidence>
<dbReference type="PANTHER" id="PTHR32089:SF112">
    <property type="entry name" value="LYSOZYME-LIKE PROTEIN-RELATED"/>
    <property type="match status" value="1"/>
</dbReference>
<comment type="subcellular location">
    <subcellularLocation>
        <location evidence="1">Cell membrane</location>
        <topology evidence="1">Multi-pass membrane protein</topology>
    </subcellularLocation>
</comment>
<keyword evidence="3" id="KW-0145">Chemotaxis</keyword>
<dbReference type="EMBL" id="JAFBDT010000004">
    <property type="protein sequence ID" value="MBM7561338.1"/>
    <property type="molecule type" value="Genomic_DNA"/>
</dbReference>
<sequence length="662" mass="71989">MKSIKGKLIVYFSLLVVVSLMAVGFTALMQTTSVITNDSTQSMSSLAHQSSLMTKSEIEKNSMVIELIGGRSDIKGMNWLAQKPILLRQLKLTEFKTLGVANLKGDVRYTDEREMNIAEEPYFKEALEGKPAISDVIINPLNDMPEVVFVAPIIDIDKVRGVLVAHLDARKLSDITDSVTYGEKGYAYMINSIGQTIAHPDRNRVNKLYNTLIEVESTPALASQAEAIQKMIDEKSGTYSYTYDGKPLMVSYEPVEGTPWIFVLQADESEVLGTLTAMQKQIFYMILLAVAVSVVIVYLVGNSIAKPLKELAGSSKKIAELDITTDIPEKLRKRKDEVGVLSTAYQTVIENLRGVISDIMSSADQVAASSQQLTASSQQASIAVEEVSRAVEEIASGATDQARNSEEGSEKGLELGRVIEEDQTQLSALNAVSEVVGSLVNEGLSEVEKLSSIADKSNAATHKVQSEIIKTDNSTQKIDQASQMIASIADQTNLLALNAAIEAARAGEAGRGFAVVAEEIRKLAEQSMSSTHTIDEVVKELQLNSHEAVVIMQDVLDVMKEQMESVDTTRRKYHEITEAIGKTRAAVEKLNVSGQDMEEMKNEIIDALQNLAAIAEENSASSEEVSASMQQQTSSMDEIASASESLAELAQGLKSAVMKFKI</sequence>
<dbReference type="CDD" id="cd12914">
    <property type="entry name" value="PDC1_DGC_like"/>
    <property type="match status" value="1"/>
</dbReference>
<evidence type="ECO:0000256" key="10">
    <source>
        <dbReference type="SAM" id="Phobius"/>
    </source>
</evidence>
<evidence type="ECO:0000313" key="14">
    <source>
        <dbReference type="Proteomes" id="UP000767854"/>
    </source>
</evidence>
<dbReference type="Gene3D" id="1.10.287.950">
    <property type="entry name" value="Methyl-accepting chemotaxis protein"/>
    <property type="match status" value="1"/>
</dbReference>
<dbReference type="CDD" id="cd12912">
    <property type="entry name" value="PDC2_MCP_like"/>
    <property type="match status" value="1"/>
</dbReference>
<feature type="transmembrane region" description="Helical" evidence="10">
    <location>
        <begin position="9"/>
        <end position="29"/>
    </location>
</feature>
<gene>
    <name evidence="13" type="ORF">JOC49_000858</name>
</gene>
<organism evidence="13 14">
    <name type="scientific">Fusibacter tunisiensis</name>
    <dbReference type="NCBI Taxonomy" id="1008308"/>
    <lineage>
        <taxon>Bacteria</taxon>
        <taxon>Bacillati</taxon>
        <taxon>Bacillota</taxon>
        <taxon>Clostridia</taxon>
        <taxon>Eubacteriales</taxon>
        <taxon>Eubacteriales Family XII. Incertae Sedis</taxon>
        <taxon>Fusibacter</taxon>
    </lineage>
</organism>
<keyword evidence="7 9" id="KW-0807">Transducer</keyword>
<dbReference type="Proteomes" id="UP000767854">
    <property type="component" value="Unassembled WGS sequence"/>
</dbReference>
<dbReference type="InterPro" id="IPR003660">
    <property type="entry name" value="HAMP_dom"/>
</dbReference>
<dbReference type="Pfam" id="PF02743">
    <property type="entry name" value="dCache_1"/>
    <property type="match status" value="1"/>
</dbReference>
<comment type="similarity">
    <text evidence="8">Belongs to the methyl-accepting chemotaxis (MCP) protein family.</text>
</comment>
<dbReference type="SMART" id="SM00283">
    <property type="entry name" value="MA"/>
    <property type="match status" value="1"/>
</dbReference>
<feature type="domain" description="HAMP" evidence="12">
    <location>
        <begin position="302"/>
        <end position="357"/>
    </location>
</feature>
<dbReference type="InterPro" id="IPR033479">
    <property type="entry name" value="dCache_1"/>
</dbReference>
<dbReference type="CDD" id="cd06225">
    <property type="entry name" value="HAMP"/>
    <property type="match status" value="1"/>
</dbReference>
<evidence type="ECO:0000259" key="11">
    <source>
        <dbReference type="PROSITE" id="PS50111"/>
    </source>
</evidence>
<proteinExistence type="inferred from homology"/>
<name>A0ABS2MPL9_9FIRM</name>
<dbReference type="SMART" id="SM00304">
    <property type="entry name" value="HAMP"/>
    <property type="match status" value="1"/>
</dbReference>
<evidence type="ECO:0000259" key="12">
    <source>
        <dbReference type="PROSITE" id="PS50885"/>
    </source>
</evidence>
<keyword evidence="14" id="KW-1185">Reference proteome</keyword>
<keyword evidence="2" id="KW-1003">Cell membrane</keyword>
<evidence type="ECO:0000256" key="5">
    <source>
        <dbReference type="ARBA" id="ARBA00022989"/>
    </source>
</evidence>
<evidence type="ECO:0000313" key="13">
    <source>
        <dbReference type="EMBL" id="MBM7561338.1"/>
    </source>
</evidence>
<dbReference type="Pfam" id="PF00015">
    <property type="entry name" value="MCPsignal"/>
    <property type="match status" value="1"/>
</dbReference>
<accession>A0ABS2MPL9</accession>
<evidence type="ECO:0000256" key="1">
    <source>
        <dbReference type="ARBA" id="ARBA00004651"/>
    </source>
</evidence>
<keyword evidence="5 10" id="KW-1133">Transmembrane helix</keyword>
<dbReference type="SUPFAM" id="SSF58104">
    <property type="entry name" value="Methyl-accepting chemotaxis protein (MCP) signaling domain"/>
    <property type="match status" value="1"/>
</dbReference>
<dbReference type="RefSeq" id="WP_204662743.1">
    <property type="nucleotide sequence ID" value="NZ_JAFBDT010000004.1"/>
</dbReference>
<evidence type="ECO:0000256" key="9">
    <source>
        <dbReference type="PROSITE-ProRule" id="PRU00284"/>
    </source>
</evidence>
<feature type="transmembrane region" description="Helical" evidence="10">
    <location>
        <begin position="282"/>
        <end position="301"/>
    </location>
</feature>
<evidence type="ECO:0000256" key="6">
    <source>
        <dbReference type="ARBA" id="ARBA00023136"/>
    </source>
</evidence>
<dbReference type="Pfam" id="PF00672">
    <property type="entry name" value="HAMP"/>
    <property type="match status" value="1"/>
</dbReference>
<protein>
    <submittedName>
        <fullName evidence="13">Methyl-accepting chemotaxis protein</fullName>
    </submittedName>
</protein>
<evidence type="ECO:0000256" key="8">
    <source>
        <dbReference type="ARBA" id="ARBA00029447"/>
    </source>
</evidence>
<reference evidence="13 14" key="1">
    <citation type="submission" date="2021-01" db="EMBL/GenBank/DDBJ databases">
        <title>Genomic Encyclopedia of Type Strains, Phase IV (KMG-IV): sequencing the most valuable type-strain genomes for metagenomic binning, comparative biology and taxonomic classification.</title>
        <authorList>
            <person name="Goeker M."/>
        </authorList>
    </citation>
    <scope>NUCLEOTIDE SEQUENCE [LARGE SCALE GENOMIC DNA]</scope>
    <source>
        <strain evidence="13 14">DSM 24436</strain>
    </source>
</reference>
<feature type="domain" description="Methyl-accepting transducer" evidence="11">
    <location>
        <begin position="376"/>
        <end position="626"/>
    </location>
</feature>